<evidence type="ECO:0000313" key="2">
    <source>
        <dbReference type="Proteomes" id="UP000198908"/>
    </source>
</evidence>
<reference evidence="2" key="1">
    <citation type="submission" date="2016-09" db="EMBL/GenBank/DDBJ databases">
        <authorList>
            <person name="Varghese N."/>
            <person name="Submissions S."/>
        </authorList>
    </citation>
    <scope>NUCLEOTIDE SEQUENCE [LARGE SCALE GENOMIC DNA]</scope>
    <source>
        <strain evidence="2">TNe-862</strain>
    </source>
</reference>
<accession>A0A1G6Z1L6</accession>
<sequence length="92" mass="10438">MQYDDLIRDARNRELMQSTRLRAALNAVYSCCKPAESLERVLETLDLNFADAKLLIALRYWVERVAPEGPLPMSPEDAIALAERVYKINGGK</sequence>
<name>A0A1G6Z1L6_9BURK</name>
<dbReference type="AlphaFoldDB" id="A0A1G6Z1L6"/>
<gene>
    <name evidence="1" type="ORF">SAMN05421548_12946</name>
</gene>
<evidence type="ECO:0000313" key="1">
    <source>
        <dbReference type="EMBL" id="SDD96422.1"/>
    </source>
</evidence>
<proteinExistence type="predicted"/>
<dbReference type="EMBL" id="FMYQ01000029">
    <property type="protein sequence ID" value="SDD96422.1"/>
    <property type="molecule type" value="Genomic_DNA"/>
</dbReference>
<keyword evidence="2" id="KW-1185">Reference proteome</keyword>
<dbReference type="OrthoDB" id="9033990at2"/>
<dbReference type="Proteomes" id="UP000198908">
    <property type="component" value="Unassembled WGS sequence"/>
</dbReference>
<protein>
    <submittedName>
        <fullName evidence="1">Uncharacterized protein</fullName>
    </submittedName>
</protein>
<organism evidence="1 2">
    <name type="scientific">Paraburkholderia lycopersici</name>
    <dbReference type="NCBI Taxonomy" id="416944"/>
    <lineage>
        <taxon>Bacteria</taxon>
        <taxon>Pseudomonadati</taxon>
        <taxon>Pseudomonadota</taxon>
        <taxon>Betaproteobacteria</taxon>
        <taxon>Burkholderiales</taxon>
        <taxon>Burkholderiaceae</taxon>
        <taxon>Paraburkholderia</taxon>
    </lineage>
</organism>
<dbReference type="RefSeq" id="WP_092003203.1">
    <property type="nucleotide sequence ID" value="NZ_FMYQ01000029.1"/>
</dbReference>